<proteinExistence type="predicted"/>
<dbReference type="EMBL" id="IACM01038193">
    <property type="protein sequence ID" value="LAB23946.1"/>
    <property type="molecule type" value="Transcribed_RNA"/>
</dbReference>
<evidence type="ECO:0000313" key="1">
    <source>
        <dbReference type="EMBL" id="LAB23946.1"/>
    </source>
</evidence>
<dbReference type="AlphaFoldDB" id="A0A2D4LT06"/>
<accession>A0A2D4LT06</accession>
<name>A0A2D4LT06_9SAUR</name>
<protein>
    <submittedName>
        <fullName evidence="1">Uncharacterized protein</fullName>
    </submittedName>
</protein>
<organism evidence="1">
    <name type="scientific">Micrurus spixii</name>
    <name type="common">Amazon coral snake</name>
    <dbReference type="NCBI Taxonomy" id="129469"/>
    <lineage>
        <taxon>Eukaryota</taxon>
        <taxon>Metazoa</taxon>
        <taxon>Chordata</taxon>
        <taxon>Craniata</taxon>
        <taxon>Vertebrata</taxon>
        <taxon>Euteleostomi</taxon>
        <taxon>Lepidosauria</taxon>
        <taxon>Squamata</taxon>
        <taxon>Bifurcata</taxon>
        <taxon>Unidentata</taxon>
        <taxon>Episquamata</taxon>
        <taxon>Toxicofera</taxon>
        <taxon>Serpentes</taxon>
        <taxon>Colubroidea</taxon>
        <taxon>Elapidae</taxon>
        <taxon>Elapinae</taxon>
        <taxon>Micrurus</taxon>
    </lineage>
</organism>
<reference evidence="1" key="1">
    <citation type="submission" date="2017-07" db="EMBL/GenBank/DDBJ databases">
        <authorList>
            <person name="Mikheyev A."/>
            <person name="Grau M."/>
        </authorList>
    </citation>
    <scope>NUCLEOTIDE SEQUENCE</scope>
    <source>
        <tissue evidence="1">Venom_gland</tissue>
    </source>
</reference>
<sequence>MAHRYLSTKETCNLPFILEGIKLACTSLRTKNSASMTVGRFQRIFCRNTIPRATCYFYWLFKKCMLLVETENDFAQSKLPLLMDRSWNSRRWDPIYRKAIREQRQPFPLE</sequence>
<reference evidence="1" key="2">
    <citation type="submission" date="2017-11" db="EMBL/GenBank/DDBJ databases">
        <title>Coralsnake Venomics: Analyses of Venom Gland Transcriptomes and Proteomes of Six Brazilian Taxa.</title>
        <authorList>
            <person name="Aird S.D."/>
            <person name="Jorge da Silva N."/>
            <person name="Qiu L."/>
            <person name="Villar-Briones A."/>
            <person name="Aparecida-Saddi V."/>
            <person name="Campos-Telles M.P."/>
            <person name="Grau M."/>
            <person name="Mikheyev A.S."/>
        </authorList>
    </citation>
    <scope>NUCLEOTIDE SEQUENCE</scope>
    <source>
        <tissue evidence="1">Venom_gland</tissue>
    </source>
</reference>